<dbReference type="HOGENOM" id="CLU_042765_0_0_9"/>
<evidence type="ECO:0000256" key="1">
    <source>
        <dbReference type="ARBA" id="ARBA00010075"/>
    </source>
</evidence>
<evidence type="ECO:0000256" key="2">
    <source>
        <dbReference type="ARBA" id="ARBA00022578"/>
    </source>
</evidence>
<name>R7Z8F4_LYSSH</name>
<evidence type="ECO:0000259" key="5">
    <source>
        <dbReference type="Pfam" id="PF01609"/>
    </source>
</evidence>
<dbReference type="GO" id="GO:0003677">
    <property type="term" value="F:DNA binding"/>
    <property type="evidence" value="ECO:0007669"/>
    <property type="project" value="UniProtKB-KW"/>
</dbReference>
<reference evidence="6 7" key="1">
    <citation type="submission" date="2013-04" db="EMBL/GenBank/DDBJ databases">
        <title>Draft genome of the heavy metal tolerant bacterium Lysinibacillus sphaericus strain OT4b.31.</title>
        <authorList>
            <person name="Pena-Montenegro T.D."/>
            <person name="Dussan J."/>
        </authorList>
    </citation>
    <scope>NUCLEOTIDE SEQUENCE [LARGE SCALE GENOMIC DNA]</scope>
    <source>
        <strain evidence="6 7">OT4b.31</strain>
    </source>
</reference>
<dbReference type="EMBL" id="AQPX01000047">
    <property type="protein sequence ID" value="EON70216.1"/>
    <property type="molecule type" value="Genomic_DNA"/>
</dbReference>
<proteinExistence type="inferred from homology"/>
<dbReference type="InterPro" id="IPR047952">
    <property type="entry name" value="Transpos_IS4"/>
</dbReference>
<evidence type="ECO:0000313" key="6">
    <source>
        <dbReference type="EMBL" id="EON70216.1"/>
    </source>
</evidence>
<organism evidence="6 7">
    <name type="scientific">Lysinibacillus sphaericus OT4b.31</name>
    <dbReference type="NCBI Taxonomy" id="1285586"/>
    <lineage>
        <taxon>Bacteria</taxon>
        <taxon>Bacillati</taxon>
        <taxon>Bacillota</taxon>
        <taxon>Bacilli</taxon>
        <taxon>Bacillales</taxon>
        <taxon>Bacillaceae</taxon>
        <taxon>Lysinibacillus</taxon>
    </lineage>
</organism>
<dbReference type="PANTHER" id="PTHR33258">
    <property type="entry name" value="TRANSPOSASE INSL FOR INSERTION SEQUENCE ELEMENT IS186A-RELATED"/>
    <property type="match status" value="1"/>
</dbReference>
<dbReference type="PANTHER" id="PTHR33258:SF1">
    <property type="entry name" value="TRANSPOSASE INSL FOR INSERTION SEQUENCE ELEMENT IS186A-RELATED"/>
    <property type="match status" value="1"/>
</dbReference>
<dbReference type="NCBIfam" id="NF033592">
    <property type="entry name" value="transpos_IS4_1"/>
    <property type="match status" value="1"/>
</dbReference>
<keyword evidence="4" id="KW-0233">DNA recombination</keyword>
<dbReference type="Pfam" id="PF01609">
    <property type="entry name" value="DDE_Tnp_1"/>
    <property type="match status" value="1"/>
</dbReference>
<dbReference type="Proteomes" id="UP000013911">
    <property type="component" value="Unassembled WGS sequence"/>
</dbReference>
<feature type="non-terminal residue" evidence="6">
    <location>
        <position position="1"/>
    </location>
</feature>
<dbReference type="Gene3D" id="3.90.350.10">
    <property type="entry name" value="Transposase Inhibitor Protein From Tn5, Chain A, domain 1"/>
    <property type="match status" value="1"/>
</dbReference>
<accession>R7Z8F4</accession>
<dbReference type="GO" id="GO:0006313">
    <property type="term" value="P:DNA transposition"/>
    <property type="evidence" value="ECO:0007669"/>
    <property type="project" value="InterPro"/>
</dbReference>
<evidence type="ECO:0000256" key="3">
    <source>
        <dbReference type="ARBA" id="ARBA00023125"/>
    </source>
</evidence>
<evidence type="ECO:0000256" key="4">
    <source>
        <dbReference type="ARBA" id="ARBA00023172"/>
    </source>
</evidence>
<dbReference type="AlphaFoldDB" id="R7Z8F4"/>
<feature type="domain" description="Transposase IS4-like" evidence="5">
    <location>
        <begin position="146"/>
        <end position="407"/>
    </location>
</feature>
<keyword evidence="2" id="KW-0815">Transposition</keyword>
<comment type="caution">
    <text evidence="6">The sequence shown here is derived from an EMBL/GenBank/DDBJ whole genome shotgun (WGS) entry which is preliminary data.</text>
</comment>
<comment type="similarity">
    <text evidence="1">Belongs to the transposase 11 family.</text>
</comment>
<dbReference type="eggNOG" id="COG3385">
    <property type="taxonomic scope" value="Bacteria"/>
</dbReference>
<sequence>HSCQLNKNVYSFEKDGMDKYKSFLEGVIFMKTPKNIQLLQKLFECIRPERVDEIAKETGFIKRKRLVTASDFLSLLFHVHGNLVNCTIQDLCTKLLMEQDILISRAAVDKKFTPEATAFLQRLIQEFLLEQQQLQLPSLSLKDSWPFTSIRVLDSTAVCVPNHLKKRTKKTQQASAKIQLELDVLSGRSTFLHVSFQNSNDAKMGANRIPFMTEHELCLQDLGYFNFEQFRKMEEKESFFITKVRTDAYVAFKNPFPSYHPNGEVIQSSLYHRIDLVRLCEKLAPGEYLELEEVYFGRDAHFPARCIIFSHDEQRKKQQIQKINRRAVKSGKVPKQVVRDLAGITIYMSNLPDSISAHQIVELYRLRWQVELHFKVWKSYLAIDHFKVMKKERWLCHIYGTILVYLISQLIAYQLRNFIWEEKQIEISEMVAMRSIATKVLPKLYEMSIKKEKAFKDLVQATTRLLLKTAWKTKSSKGTAFKHLQFI</sequence>
<keyword evidence="3" id="KW-0238">DNA-binding</keyword>
<dbReference type="GO" id="GO:0004803">
    <property type="term" value="F:transposase activity"/>
    <property type="evidence" value="ECO:0007669"/>
    <property type="project" value="InterPro"/>
</dbReference>
<dbReference type="InterPro" id="IPR012337">
    <property type="entry name" value="RNaseH-like_sf"/>
</dbReference>
<evidence type="ECO:0000313" key="7">
    <source>
        <dbReference type="Proteomes" id="UP000013911"/>
    </source>
</evidence>
<dbReference type="InterPro" id="IPR002559">
    <property type="entry name" value="Transposase_11"/>
</dbReference>
<gene>
    <name evidence="6" type="ORF">H131_22571</name>
</gene>
<dbReference type="PATRIC" id="fig|1285586.5.peg.4705"/>
<dbReference type="SUPFAM" id="SSF53098">
    <property type="entry name" value="Ribonuclease H-like"/>
    <property type="match status" value="1"/>
</dbReference>
<protein>
    <submittedName>
        <fullName evidence="6">Transposase (IS4 family) domain protein</fullName>
    </submittedName>
</protein>